<dbReference type="Gene3D" id="6.10.250.3140">
    <property type="match status" value="1"/>
</dbReference>
<comment type="similarity">
    <text evidence="3">Belongs to the helicase family. RecQ subfamily.</text>
</comment>
<evidence type="ECO:0000256" key="22">
    <source>
        <dbReference type="ARBA" id="ARBA00074289"/>
    </source>
</evidence>
<evidence type="ECO:0000256" key="3">
    <source>
        <dbReference type="ARBA" id="ARBA00005446"/>
    </source>
</evidence>
<dbReference type="GO" id="GO:0043138">
    <property type="term" value="F:3'-5' DNA helicase activity"/>
    <property type="evidence" value="ECO:0007669"/>
    <property type="project" value="UniProtKB-EC"/>
</dbReference>
<dbReference type="GO" id="GO:0005694">
    <property type="term" value="C:chromosome"/>
    <property type="evidence" value="ECO:0007669"/>
    <property type="project" value="InterPro"/>
</dbReference>
<reference evidence="29" key="1">
    <citation type="submission" date="2021-04" db="EMBL/GenBank/DDBJ databases">
        <authorList>
            <consortium name="Wellcome Sanger Institute Data Sharing"/>
        </authorList>
    </citation>
    <scope>NUCLEOTIDE SEQUENCE [LARGE SCALE GENOMIC DNA]</scope>
</reference>
<evidence type="ECO:0000259" key="28">
    <source>
        <dbReference type="PROSITE" id="PS51194"/>
    </source>
</evidence>
<keyword evidence="7" id="KW-0479">Metal-binding</keyword>
<evidence type="ECO:0000256" key="23">
    <source>
        <dbReference type="ARBA" id="ARBA00076757"/>
    </source>
</evidence>
<dbReference type="OMA" id="WSDPGAC"/>
<dbReference type="Proteomes" id="UP000472265">
    <property type="component" value="Chromosome 23"/>
</dbReference>
<keyword evidence="10" id="KW-0378">Hydrolase</keyword>
<keyword evidence="30" id="KW-1185">Reference proteome</keyword>
<name>A0A671YPH6_SPAAU</name>
<dbReference type="InterPro" id="IPR010716">
    <property type="entry name" value="RECQ5"/>
</dbReference>
<comment type="subcellular location">
    <subcellularLocation>
        <location evidence="2">Nucleus</location>
        <location evidence="2">Nucleoplasm</location>
    </subcellularLocation>
</comment>
<dbReference type="GO" id="GO:0003677">
    <property type="term" value="F:DNA binding"/>
    <property type="evidence" value="ECO:0007669"/>
    <property type="project" value="UniProtKB-KW"/>
</dbReference>
<evidence type="ECO:0000256" key="5">
    <source>
        <dbReference type="ARBA" id="ARBA00022618"/>
    </source>
</evidence>
<dbReference type="InParanoid" id="A0A671YPH6"/>
<evidence type="ECO:0000256" key="17">
    <source>
        <dbReference type="ARBA" id="ARBA00023242"/>
    </source>
</evidence>
<evidence type="ECO:0000256" key="24">
    <source>
        <dbReference type="ARBA" id="ARBA00078243"/>
    </source>
</evidence>
<dbReference type="GO" id="GO:0005654">
    <property type="term" value="C:nucleoplasm"/>
    <property type="evidence" value="ECO:0007669"/>
    <property type="project" value="UniProtKB-SubCell"/>
</dbReference>
<reference evidence="29" key="2">
    <citation type="submission" date="2025-08" db="UniProtKB">
        <authorList>
            <consortium name="Ensembl"/>
        </authorList>
    </citation>
    <scope>IDENTIFICATION</scope>
</reference>
<dbReference type="GO" id="GO:0005737">
    <property type="term" value="C:cytoplasm"/>
    <property type="evidence" value="ECO:0007669"/>
    <property type="project" value="TreeGrafter"/>
</dbReference>
<dbReference type="EC" id="5.6.2.4" evidence="20"/>
<keyword evidence="8" id="KW-0547">Nucleotide-binding</keyword>
<dbReference type="GO" id="GO:0009378">
    <property type="term" value="F:four-way junction helicase activity"/>
    <property type="evidence" value="ECO:0007669"/>
    <property type="project" value="TreeGrafter"/>
</dbReference>
<dbReference type="GO" id="GO:0051301">
    <property type="term" value="P:cell division"/>
    <property type="evidence" value="ECO:0007669"/>
    <property type="project" value="UniProtKB-KW"/>
</dbReference>
<keyword evidence="14" id="KW-0238">DNA-binding</keyword>
<proteinExistence type="inferred from homology"/>
<keyword evidence="12" id="KW-0862">Zinc</keyword>
<dbReference type="PANTHER" id="PTHR13710">
    <property type="entry name" value="DNA HELICASE RECQ FAMILY MEMBER"/>
    <property type="match status" value="1"/>
</dbReference>
<dbReference type="InterPro" id="IPR032284">
    <property type="entry name" value="RecQ_Zn-bd"/>
</dbReference>
<dbReference type="NCBIfam" id="TIGR00614">
    <property type="entry name" value="recQ_fam"/>
    <property type="match status" value="1"/>
</dbReference>
<dbReference type="InterPro" id="IPR013257">
    <property type="entry name" value="SRI"/>
</dbReference>
<dbReference type="InterPro" id="IPR027417">
    <property type="entry name" value="P-loop_NTPase"/>
</dbReference>
<dbReference type="InterPro" id="IPR001650">
    <property type="entry name" value="Helicase_C-like"/>
</dbReference>
<protein>
    <recommendedName>
        <fullName evidence="22">ATP-dependent DNA helicase Q5</fullName>
        <ecNumber evidence="20">5.6.2.4</ecNumber>
    </recommendedName>
    <alternativeName>
        <fullName evidence="23">DNA 3'-5' helicase RecQ5</fullName>
    </alternativeName>
    <alternativeName>
        <fullName evidence="24">DNA helicase, RecQ-like type 5</fullName>
    </alternativeName>
    <alternativeName>
        <fullName evidence="25">RecQ protein-like 5</fullName>
    </alternativeName>
</protein>
<dbReference type="CDD" id="cd18794">
    <property type="entry name" value="SF2_C_RecQ"/>
    <property type="match status" value="1"/>
</dbReference>
<evidence type="ECO:0000256" key="12">
    <source>
        <dbReference type="ARBA" id="ARBA00022833"/>
    </source>
</evidence>
<feature type="region of interest" description="Disordered" evidence="26">
    <location>
        <begin position="889"/>
        <end position="944"/>
    </location>
</feature>
<feature type="compositionally biased region" description="Acidic residues" evidence="26">
    <location>
        <begin position="799"/>
        <end position="810"/>
    </location>
</feature>
<evidence type="ECO:0000256" key="15">
    <source>
        <dbReference type="ARBA" id="ARBA00023204"/>
    </source>
</evidence>
<feature type="region of interest" description="Disordered" evidence="26">
    <location>
        <begin position="710"/>
        <end position="818"/>
    </location>
</feature>
<evidence type="ECO:0000256" key="2">
    <source>
        <dbReference type="ARBA" id="ARBA00004642"/>
    </source>
</evidence>
<gene>
    <name evidence="29" type="primary">RECQL5</name>
    <name evidence="29" type="synonym">recql5</name>
</gene>
<sequence>MFKSLFSVYRDSSDVIGVRRRQRDFYEFLAEIKNMTTTLKQALKTHFGFDDFRSKKQEDVVKAVVRRDKDVFVCMPTGAGKSLCYQLPALLAEGITLVVSPLIALIQDQVDRLKSLNIPACSINSKLAAGERRLILTDLGSSSPKLKLLYITPEMVASPSFQPHLTDLCSRGLLSYLAVDEAHCVSQWGHDFRPDYLKLGRLRALTPGVPCLALTATAPKNVQDDIVRTLGLSSPLSFVTPVFRSNLHYDVIFRELLPNPYAHLHDFIKKALALDTRQGCGIVYCRTREGCETVAYQLTKLGVLAKAYHAGLKGGDRTEVQNEWMQGKVLVIVATISFGMGVDKANVRFVAHWNLAKSLASYYQESGRAGRDGLPSSCRTYYSPKDRDQMNFLIRQEVGRRQAKRGTEKETDKTAITDFEAMVSFCVQESCRHATISKFFGDKTPNCAGACDYCRNPKVVRAQLERAATLSTKTEAQSKEPAGPFGFLADQYQGGKKGYGFERYDEAEGGSSEEDSTKRKKDFSDLYRKQMSLRKGADGRREDFVPPDANCPLREASSQRIPKLTVKAREHCLYLLQETLFGQQGAEDAFNCDTLSLAVDLEHEVFRSSKSSNLYKAAVLKKVSEMKKSASTRGGSDEKKSSSESKEAEAALKEEAPSSSSSSSSNFPEELQGFTSASEIYSMKRKRVGAGLRGSSNPFQTAKELLKSSMLDSLSDNGPESGGFYNDSSGGSGDTDTHASLAITSSIRARAKAVAASLSSPTKAGRAMSKKQQKLAEAAKSSRNISQYFAKKQKTDKSQEEEEEEEVEEGLDAKLSHTTTVVPQEISSGGEHSPVAVEAGEISPAESESQDVILVESKTEVIVIPDFDEEENIEREMMELEWVQDTAREDVKSEAVGEENLPCSARQNKPEEEAKPPVIAAVTDDVKQNRESSPPAKRSRGRRVTFNPKVQERALLPAKEPPKPVTLKEAADIVVRYLDPFYTQGKFATKELFKSFARYLSHLLAEGRSQGKGQVKAEAKALIKKFFSTVKRCESEADWKHLKRPHSCKTTENKD</sequence>
<keyword evidence="18" id="KW-0131">Cell cycle</keyword>
<dbReference type="GO" id="GO:0006260">
    <property type="term" value="P:DNA replication"/>
    <property type="evidence" value="ECO:0007669"/>
    <property type="project" value="UniProtKB-KW"/>
</dbReference>
<dbReference type="GO" id="GO:0000724">
    <property type="term" value="P:double-strand break repair via homologous recombination"/>
    <property type="evidence" value="ECO:0007669"/>
    <property type="project" value="TreeGrafter"/>
</dbReference>
<dbReference type="Pfam" id="PF08236">
    <property type="entry name" value="SRI"/>
    <property type="match status" value="1"/>
</dbReference>
<dbReference type="Pfam" id="PF00270">
    <property type="entry name" value="DEAD"/>
    <property type="match status" value="1"/>
</dbReference>
<keyword evidence="15" id="KW-0234">DNA repair</keyword>
<dbReference type="GO" id="GO:0005524">
    <property type="term" value="F:ATP binding"/>
    <property type="evidence" value="ECO:0007669"/>
    <property type="project" value="UniProtKB-KW"/>
</dbReference>
<evidence type="ECO:0000256" key="19">
    <source>
        <dbReference type="ARBA" id="ARBA00034617"/>
    </source>
</evidence>
<dbReference type="GeneTree" id="ENSGT00940000157800"/>
<evidence type="ECO:0000256" key="4">
    <source>
        <dbReference type="ARBA" id="ARBA00022553"/>
    </source>
</evidence>
<keyword evidence="5" id="KW-0132">Cell division</keyword>
<dbReference type="Ensembl" id="ENSSAUT00010067783.1">
    <property type="protein sequence ID" value="ENSSAUP00010064708.1"/>
    <property type="gene ID" value="ENSSAUG00010025939.1"/>
</dbReference>
<dbReference type="Gene3D" id="3.40.50.300">
    <property type="entry name" value="P-loop containing nucleotide triphosphate hydrolases"/>
    <property type="match status" value="2"/>
</dbReference>
<dbReference type="PROSITE" id="PS51194">
    <property type="entry name" value="HELICASE_CTER"/>
    <property type="match status" value="1"/>
</dbReference>
<evidence type="ECO:0000256" key="13">
    <source>
        <dbReference type="ARBA" id="ARBA00022840"/>
    </source>
</evidence>
<dbReference type="FunFam" id="3.40.50.300:FF:000614">
    <property type="entry name" value="ATP-dependent DNA helicase"/>
    <property type="match status" value="1"/>
</dbReference>
<dbReference type="FunCoup" id="A0A671YPH6">
    <property type="interactions" value="1412"/>
</dbReference>
<evidence type="ECO:0000313" key="30">
    <source>
        <dbReference type="Proteomes" id="UP000472265"/>
    </source>
</evidence>
<feature type="domain" description="Helicase C-terminal" evidence="28">
    <location>
        <begin position="266"/>
        <end position="415"/>
    </location>
</feature>
<dbReference type="PANTHER" id="PTHR13710:SF152">
    <property type="entry name" value="ATP-DEPENDENT DNA HELICASE Q5"/>
    <property type="match status" value="1"/>
</dbReference>
<evidence type="ECO:0000256" key="7">
    <source>
        <dbReference type="ARBA" id="ARBA00022723"/>
    </source>
</evidence>
<evidence type="ECO:0000259" key="27">
    <source>
        <dbReference type="PROSITE" id="PS51192"/>
    </source>
</evidence>
<evidence type="ECO:0000256" key="11">
    <source>
        <dbReference type="ARBA" id="ARBA00022806"/>
    </source>
</evidence>
<evidence type="ECO:0000256" key="6">
    <source>
        <dbReference type="ARBA" id="ARBA00022705"/>
    </source>
</evidence>
<evidence type="ECO:0000256" key="18">
    <source>
        <dbReference type="ARBA" id="ARBA00023306"/>
    </source>
</evidence>
<comment type="cofactor">
    <cofactor evidence="1">
        <name>Zn(2+)</name>
        <dbReference type="ChEBI" id="CHEBI:29105"/>
    </cofactor>
</comment>
<dbReference type="SMART" id="SM00490">
    <property type="entry name" value="HELICc"/>
    <property type="match status" value="1"/>
</dbReference>
<dbReference type="GO" id="GO:0046872">
    <property type="term" value="F:metal ion binding"/>
    <property type="evidence" value="ECO:0007669"/>
    <property type="project" value="UniProtKB-KW"/>
</dbReference>
<keyword evidence="11" id="KW-0347">Helicase</keyword>
<evidence type="ECO:0000256" key="8">
    <source>
        <dbReference type="ARBA" id="ARBA00022741"/>
    </source>
</evidence>
<evidence type="ECO:0000256" key="26">
    <source>
        <dbReference type="SAM" id="MobiDB-lite"/>
    </source>
</evidence>
<dbReference type="GO" id="GO:0045950">
    <property type="term" value="P:negative regulation of mitotic recombination"/>
    <property type="evidence" value="ECO:0007669"/>
    <property type="project" value="Ensembl"/>
</dbReference>
<feature type="domain" description="Helicase ATP-binding" evidence="27">
    <location>
        <begin position="62"/>
        <end position="236"/>
    </location>
</feature>
<dbReference type="GO" id="GO:0006355">
    <property type="term" value="P:regulation of DNA-templated transcription"/>
    <property type="evidence" value="ECO:0007669"/>
    <property type="project" value="InterPro"/>
</dbReference>
<dbReference type="Gene3D" id="6.10.250.2460">
    <property type="match status" value="1"/>
</dbReference>
<evidence type="ECO:0000256" key="25">
    <source>
        <dbReference type="ARBA" id="ARBA00084014"/>
    </source>
</evidence>
<dbReference type="Pfam" id="PF06959">
    <property type="entry name" value="RecQ5"/>
    <property type="match status" value="1"/>
</dbReference>
<evidence type="ECO:0000256" key="14">
    <source>
        <dbReference type="ARBA" id="ARBA00023125"/>
    </source>
</evidence>
<dbReference type="InterPro" id="IPR011545">
    <property type="entry name" value="DEAD/DEAH_box_helicase_dom"/>
</dbReference>
<organism evidence="29 30">
    <name type="scientific">Sparus aurata</name>
    <name type="common">Gilthead sea bream</name>
    <dbReference type="NCBI Taxonomy" id="8175"/>
    <lineage>
        <taxon>Eukaryota</taxon>
        <taxon>Metazoa</taxon>
        <taxon>Chordata</taxon>
        <taxon>Craniata</taxon>
        <taxon>Vertebrata</taxon>
        <taxon>Euteleostomi</taxon>
        <taxon>Actinopterygii</taxon>
        <taxon>Neopterygii</taxon>
        <taxon>Teleostei</taxon>
        <taxon>Neoteleostei</taxon>
        <taxon>Acanthomorphata</taxon>
        <taxon>Eupercaria</taxon>
        <taxon>Spariformes</taxon>
        <taxon>Sparidae</taxon>
        <taxon>Sparus</taxon>
    </lineage>
</organism>
<keyword evidence="13" id="KW-0067">ATP-binding</keyword>
<accession>A0A671YPH6</accession>
<comment type="catalytic activity">
    <reaction evidence="21">
        <text>ATP + H2O = ADP + phosphate + H(+)</text>
        <dbReference type="Rhea" id="RHEA:13065"/>
        <dbReference type="ChEBI" id="CHEBI:15377"/>
        <dbReference type="ChEBI" id="CHEBI:15378"/>
        <dbReference type="ChEBI" id="CHEBI:30616"/>
        <dbReference type="ChEBI" id="CHEBI:43474"/>
        <dbReference type="ChEBI" id="CHEBI:456216"/>
    </reaction>
</comment>
<feature type="region of interest" description="Disordered" evidence="26">
    <location>
        <begin position="626"/>
        <end position="671"/>
    </location>
</feature>
<reference evidence="29" key="3">
    <citation type="submission" date="2025-09" db="UniProtKB">
        <authorList>
            <consortium name="Ensembl"/>
        </authorList>
    </citation>
    <scope>IDENTIFICATION</scope>
</reference>
<evidence type="ECO:0000256" key="16">
    <source>
        <dbReference type="ARBA" id="ARBA00023235"/>
    </source>
</evidence>
<dbReference type="Pfam" id="PF16124">
    <property type="entry name" value="RecQ_Zn_bind"/>
    <property type="match status" value="1"/>
</dbReference>
<dbReference type="GO" id="GO:0016787">
    <property type="term" value="F:hydrolase activity"/>
    <property type="evidence" value="ECO:0007669"/>
    <property type="project" value="UniProtKB-KW"/>
</dbReference>
<comment type="catalytic activity">
    <reaction evidence="19">
        <text>Couples ATP hydrolysis with the unwinding of duplex DNA by translocating in the 3'-5' direction.</text>
        <dbReference type="EC" id="5.6.2.4"/>
    </reaction>
</comment>
<keyword evidence="9" id="KW-0227">DNA damage</keyword>
<evidence type="ECO:0000256" key="21">
    <source>
        <dbReference type="ARBA" id="ARBA00049360"/>
    </source>
</evidence>
<feature type="compositionally biased region" description="Basic and acidic residues" evidence="26">
    <location>
        <begin position="635"/>
        <end position="656"/>
    </location>
</feature>
<dbReference type="PROSITE" id="PS51192">
    <property type="entry name" value="HELICASE_ATP_BIND_1"/>
    <property type="match status" value="1"/>
</dbReference>
<keyword evidence="6" id="KW-0235">DNA replication</keyword>
<dbReference type="Pfam" id="PF00271">
    <property type="entry name" value="Helicase_C"/>
    <property type="match status" value="1"/>
</dbReference>
<dbReference type="AlphaFoldDB" id="A0A671YPH6"/>
<evidence type="ECO:0000256" key="10">
    <source>
        <dbReference type="ARBA" id="ARBA00022801"/>
    </source>
</evidence>
<keyword evidence="4" id="KW-0597">Phosphoprotein</keyword>
<evidence type="ECO:0000256" key="1">
    <source>
        <dbReference type="ARBA" id="ARBA00001947"/>
    </source>
</evidence>
<dbReference type="InterPro" id="IPR014001">
    <property type="entry name" value="Helicase_ATP-bd"/>
</dbReference>
<dbReference type="SUPFAM" id="SSF52540">
    <property type="entry name" value="P-loop containing nucleoside triphosphate hydrolases"/>
    <property type="match status" value="1"/>
</dbReference>
<evidence type="ECO:0000256" key="9">
    <source>
        <dbReference type="ARBA" id="ARBA00022763"/>
    </source>
</evidence>
<keyword evidence="16" id="KW-0413">Isomerase</keyword>
<evidence type="ECO:0000313" key="29">
    <source>
        <dbReference type="Ensembl" id="ENSSAUP00010064708.1"/>
    </source>
</evidence>
<dbReference type="FunFam" id="3.40.50.300:FF:000444">
    <property type="entry name" value="ATP-dependent DNA helicase"/>
    <property type="match status" value="1"/>
</dbReference>
<evidence type="ECO:0000256" key="20">
    <source>
        <dbReference type="ARBA" id="ARBA00034808"/>
    </source>
</evidence>
<keyword evidence="17" id="KW-0539">Nucleus</keyword>
<dbReference type="SMART" id="SM00487">
    <property type="entry name" value="DEXDc"/>
    <property type="match status" value="1"/>
</dbReference>
<dbReference type="InterPro" id="IPR004589">
    <property type="entry name" value="DNA_helicase_ATP-dep_RecQ"/>
</dbReference>